<evidence type="ECO:0000256" key="1">
    <source>
        <dbReference type="SAM" id="Phobius"/>
    </source>
</evidence>
<proteinExistence type="predicted"/>
<accession>A0A8J6PFB4</accession>
<reference evidence="2" key="1">
    <citation type="submission" date="2020-09" db="EMBL/GenBank/DDBJ databases">
        <title>Taishania pollutisoli gen. nov., sp. nov., Isolated from Tetrabromobisphenol A-Contaminated Soil.</title>
        <authorList>
            <person name="Chen Q."/>
        </authorList>
    </citation>
    <scope>NUCLEOTIDE SEQUENCE</scope>
    <source>
        <strain evidence="2">CZZ-1</strain>
    </source>
</reference>
<dbReference type="EMBL" id="JACVEL010000009">
    <property type="protein sequence ID" value="MBC9813310.1"/>
    <property type="molecule type" value="Genomic_DNA"/>
</dbReference>
<keyword evidence="3" id="KW-1185">Reference proteome</keyword>
<dbReference type="AlphaFoldDB" id="A0A8J6PFB4"/>
<keyword evidence="1" id="KW-0812">Transmembrane</keyword>
<dbReference type="RefSeq" id="WP_163492649.1">
    <property type="nucleotide sequence ID" value="NZ_JACVEL010000009.1"/>
</dbReference>
<protein>
    <submittedName>
        <fullName evidence="2">Uncharacterized protein</fullName>
    </submittedName>
</protein>
<feature type="transmembrane region" description="Helical" evidence="1">
    <location>
        <begin position="25"/>
        <end position="47"/>
    </location>
</feature>
<evidence type="ECO:0000313" key="2">
    <source>
        <dbReference type="EMBL" id="MBC9813310.1"/>
    </source>
</evidence>
<comment type="caution">
    <text evidence="2">The sequence shown here is derived from an EMBL/GenBank/DDBJ whole genome shotgun (WGS) entry which is preliminary data.</text>
</comment>
<keyword evidence="1" id="KW-1133">Transmembrane helix</keyword>
<gene>
    <name evidence="2" type="ORF">H9Y05_12600</name>
</gene>
<name>A0A8J6PFB4_9FLAO</name>
<evidence type="ECO:0000313" key="3">
    <source>
        <dbReference type="Proteomes" id="UP000652681"/>
    </source>
</evidence>
<sequence>MTLTEFFWGIGDGLTFLLSILDENVGFTAFFNTFLILLGFFGMFYWLRHQIKYNKQAENNPNQLK</sequence>
<organism evidence="2 3">
    <name type="scientific">Taishania pollutisoli</name>
    <dbReference type="NCBI Taxonomy" id="2766479"/>
    <lineage>
        <taxon>Bacteria</taxon>
        <taxon>Pseudomonadati</taxon>
        <taxon>Bacteroidota</taxon>
        <taxon>Flavobacteriia</taxon>
        <taxon>Flavobacteriales</taxon>
        <taxon>Crocinitomicaceae</taxon>
        <taxon>Taishania</taxon>
    </lineage>
</organism>
<keyword evidence="1" id="KW-0472">Membrane</keyword>
<dbReference type="Proteomes" id="UP000652681">
    <property type="component" value="Unassembled WGS sequence"/>
</dbReference>